<organism evidence="3 4">
    <name type="scientific">Bifidobacterium samirii</name>
    <dbReference type="NCBI Taxonomy" id="2306974"/>
    <lineage>
        <taxon>Bacteria</taxon>
        <taxon>Bacillati</taxon>
        <taxon>Actinomycetota</taxon>
        <taxon>Actinomycetes</taxon>
        <taxon>Bifidobacteriales</taxon>
        <taxon>Bifidobacteriaceae</taxon>
        <taxon>Bifidobacterium</taxon>
    </lineage>
</organism>
<name>A0A430FPC5_9BIFI</name>
<feature type="region of interest" description="Disordered" evidence="2">
    <location>
        <begin position="154"/>
        <end position="192"/>
    </location>
</feature>
<sequence>MICTPDSRRAMQAIRRTFDTHLPGSSPRQDSIRIYAPRPALADQGIDADDDPVRMRAAAHELGRHHTITGTQIAACRAAAGTGTRTGDTGTQADAATAPADRHDPAIGLLAALVDDTAADDANAADDPTVDTIAAIQDHETALAKLAAAERRTAAAQAHADKTERRLRDKDHALAEQRRQAEHDRERHDAAAKRFDDERGRLAVSIDGLEQANRKLRRNLADERRRAADLTAQLAAVRERLNARTDTGDADGAADTAATAGTNRTNRTNGTNTEGTPAVADTGRHDTDGVGDTADTAASDRDDLLHMALADNTDLMAENRRLEEGNDDLAHRNAELNHTVERLTRALDAARKNADTDTASILDEVRSRIPADLPQMLATNSRNLNGRNAEAIVRLFAALYPDRIRIHESAWRTLRECITKPALVWQGMHLACTVAYDVYAGEPGRGNPGTLFRADPSVGGFELAENEGPQTHNDASYMRIREIDDGGRRLTAEPHLRIGNKEDESSLRIYFAWNPDDRHIVIRAVGRHLENYTTRTGKR</sequence>
<gene>
    <name evidence="3" type="ORF">D2E24_1445</name>
</gene>
<protein>
    <submittedName>
        <fullName evidence="3">Uncharacterized protein</fullName>
    </submittedName>
</protein>
<evidence type="ECO:0000256" key="2">
    <source>
        <dbReference type="SAM" id="MobiDB-lite"/>
    </source>
</evidence>
<feature type="coiled-coil region" evidence="1">
    <location>
        <begin position="206"/>
        <end position="240"/>
    </location>
</feature>
<evidence type="ECO:0000313" key="3">
    <source>
        <dbReference type="EMBL" id="RSX54675.1"/>
    </source>
</evidence>
<accession>A0A430FPC5</accession>
<dbReference type="EMBL" id="QXGK01000015">
    <property type="protein sequence ID" value="RSX54675.1"/>
    <property type="molecule type" value="Genomic_DNA"/>
</dbReference>
<dbReference type="AlphaFoldDB" id="A0A430FPC5"/>
<comment type="caution">
    <text evidence="3">The sequence shown here is derived from an EMBL/GenBank/DDBJ whole genome shotgun (WGS) entry which is preliminary data.</text>
</comment>
<dbReference type="RefSeq" id="WP_125968710.1">
    <property type="nucleotide sequence ID" value="NZ_QXGK01000015.1"/>
</dbReference>
<dbReference type="Proteomes" id="UP000287470">
    <property type="component" value="Unassembled WGS sequence"/>
</dbReference>
<keyword evidence="4" id="KW-1185">Reference proteome</keyword>
<keyword evidence="1" id="KW-0175">Coiled coil</keyword>
<reference evidence="3 4" key="1">
    <citation type="submission" date="2018-09" db="EMBL/GenBank/DDBJ databases">
        <title>Characterization of the phylogenetic diversity of five novel species belonging to the genus Bifidobacterium.</title>
        <authorList>
            <person name="Lugli G.A."/>
            <person name="Duranti S."/>
            <person name="Milani C."/>
        </authorList>
    </citation>
    <scope>NUCLEOTIDE SEQUENCE [LARGE SCALE GENOMIC DNA]</scope>
    <source>
        <strain evidence="3 4">2033B</strain>
    </source>
</reference>
<dbReference type="OrthoDB" id="3246562at2"/>
<feature type="compositionally biased region" description="Low complexity" evidence="2">
    <location>
        <begin position="250"/>
        <end position="273"/>
    </location>
</feature>
<feature type="region of interest" description="Disordered" evidence="2">
    <location>
        <begin position="243"/>
        <end position="297"/>
    </location>
</feature>
<proteinExistence type="predicted"/>
<evidence type="ECO:0000256" key="1">
    <source>
        <dbReference type="SAM" id="Coils"/>
    </source>
</evidence>
<evidence type="ECO:0000313" key="4">
    <source>
        <dbReference type="Proteomes" id="UP000287470"/>
    </source>
</evidence>
<feature type="coiled-coil region" evidence="1">
    <location>
        <begin position="319"/>
        <end position="353"/>
    </location>
</feature>